<comment type="caution">
    <text evidence="2">The sequence shown here is derived from an EMBL/GenBank/DDBJ whole genome shotgun (WGS) entry which is preliminary data.</text>
</comment>
<organism evidence="2 3">
    <name type="scientific">Trametes pubescens</name>
    <name type="common">White-rot fungus</name>
    <dbReference type="NCBI Taxonomy" id="154538"/>
    <lineage>
        <taxon>Eukaryota</taxon>
        <taxon>Fungi</taxon>
        <taxon>Dikarya</taxon>
        <taxon>Basidiomycota</taxon>
        <taxon>Agaricomycotina</taxon>
        <taxon>Agaricomycetes</taxon>
        <taxon>Polyporales</taxon>
        <taxon>Polyporaceae</taxon>
        <taxon>Trametes</taxon>
    </lineage>
</organism>
<protein>
    <submittedName>
        <fullName evidence="2">Uncharacterized protein</fullName>
    </submittedName>
</protein>
<keyword evidence="3" id="KW-1185">Reference proteome</keyword>
<evidence type="ECO:0000256" key="1">
    <source>
        <dbReference type="SAM" id="MobiDB-lite"/>
    </source>
</evidence>
<dbReference type="AlphaFoldDB" id="A0A1M2W0Q1"/>
<proteinExistence type="predicted"/>
<sequence>MSLSVDSGSNLFWTENKPPSLQLEATADATNASLDFARIRHRTHWNERKTATLNGTDNTPGAYMSSLGTGTPTAHDPSGFGSSLLLVTPSFRSMQIKSTNAPLPKVSSTLLFESHSLPPGPSLLSNTPSFLGLKDIGSLPTGEALTSSPEYLRRGPRSSTDSMRSPTTNRNVTVQRLALDLPLSRSSSLSVFLHALEDAAPGWYQSLMDSATPRESDSPSTSPIRFPTRSQHSDVRSTSSCHGLPLDMLASLDALEALVTQVERLPHPQPKPQSKASEDIDDEAAFFSSRTRESTARPSRAQLASPPLTPTEDEQWGRQPSFPRPASPPRRRRRETTAGTLRGDETPRASSMSSSRDSRASMPPIPAPNRVAVSNIANHPKLTRTLGLNALAPSRLPTPSTPRRRTATATANTHPPPPLLPYEPVLPALNKKASSKSLKAPKTPKTPGALKSIFRGRASAPPVPPLSFAPPDYDEAESPARNPPPLVYRFSEAGPLRREDRRIDGARRHFSTPADADSFLVM</sequence>
<feature type="region of interest" description="Disordered" evidence="1">
    <location>
        <begin position="384"/>
        <end position="522"/>
    </location>
</feature>
<feature type="region of interest" description="Disordered" evidence="1">
    <location>
        <begin position="288"/>
        <end position="370"/>
    </location>
</feature>
<feature type="region of interest" description="Disordered" evidence="1">
    <location>
        <begin position="139"/>
        <end position="170"/>
    </location>
</feature>
<reference evidence="2 3" key="1">
    <citation type="submission" date="2016-10" db="EMBL/GenBank/DDBJ databases">
        <title>Genome sequence of the basidiomycete white-rot fungus Trametes pubescens.</title>
        <authorList>
            <person name="Makela M.R."/>
            <person name="Granchi Z."/>
            <person name="Peng M."/>
            <person name="De Vries R.P."/>
            <person name="Grigoriev I."/>
            <person name="Riley R."/>
            <person name="Hilden K."/>
        </authorList>
    </citation>
    <scope>NUCLEOTIDE SEQUENCE [LARGE SCALE GENOMIC DNA]</scope>
    <source>
        <strain evidence="2 3">FBCC735</strain>
    </source>
</reference>
<name>A0A1M2W0Q1_TRAPU</name>
<accession>A0A1M2W0Q1</accession>
<feature type="region of interest" description="Disordered" evidence="1">
    <location>
        <begin position="209"/>
        <end position="240"/>
    </location>
</feature>
<dbReference type="Proteomes" id="UP000184267">
    <property type="component" value="Unassembled WGS sequence"/>
</dbReference>
<gene>
    <name evidence="2" type="ORF">TRAPUB_9979</name>
</gene>
<evidence type="ECO:0000313" key="3">
    <source>
        <dbReference type="Proteomes" id="UP000184267"/>
    </source>
</evidence>
<dbReference type="OrthoDB" id="2755543at2759"/>
<feature type="compositionally biased region" description="Polar residues" evidence="1">
    <location>
        <begin position="157"/>
        <end position="170"/>
    </location>
</feature>
<dbReference type="EMBL" id="MNAD01000406">
    <property type="protein sequence ID" value="OJT13449.1"/>
    <property type="molecule type" value="Genomic_DNA"/>
</dbReference>
<feature type="compositionally biased region" description="Low complexity" evidence="1">
    <location>
        <begin position="422"/>
        <end position="445"/>
    </location>
</feature>
<feature type="compositionally biased region" description="Basic and acidic residues" evidence="1">
    <location>
        <begin position="495"/>
        <end position="507"/>
    </location>
</feature>
<evidence type="ECO:0000313" key="2">
    <source>
        <dbReference type="EMBL" id="OJT13449.1"/>
    </source>
</evidence>
<dbReference type="OMA" id="NIANHPK"/>